<dbReference type="GO" id="GO:0009288">
    <property type="term" value="C:bacterial-type flagellum"/>
    <property type="evidence" value="ECO:0007669"/>
    <property type="project" value="UniProtKB-SubCell"/>
</dbReference>
<keyword evidence="7" id="KW-0282">Flagellum</keyword>
<dbReference type="InterPro" id="IPR001492">
    <property type="entry name" value="Flagellin"/>
</dbReference>
<dbReference type="InterPro" id="IPR010810">
    <property type="entry name" value="Flagellin_hook_IN_motif"/>
</dbReference>
<dbReference type="PANTHER" id="PTHR42792">
    <property type="entry name" value="FLAGELLIN"/>
    <property type="match status" value="1"/>
</dbReference>
<accession>A0A370DJM8</accession>
<dbReference type="Pfam" id="PF07196">
    <property type="entry name" value="Flagellin_IN"/>
    <property type="match status" value="1"/>
</dbReference>
<dbReference type="PANTHER" id="PTHR42792:SF2">
    <property type="entry name" value="FLAGELLIN"/>
    <property type="match status" value="1"/>
</dbReference>
<reference evidence="7 8" key="1">
    <citation type="journal article" date="2018" name="ISME J.">
        <title>Endosymbiont genomes yield clues of tubeworm success.</title>
        <authorList>
            <person name="Li Y."/>
            <person name="Liles M.R."/>
            <person name="Halanych K.M."/>
        </authorList>
    </citation>
    <scope>NUCLEOTIDE SEQUENCE [LARGE SCALE GENOMIC DNA]</scope>
    <source>
        <strain evidence="7">A1462</strain>
    </source>
</reference>
<comment type="function">
    <text evidence="4">Flagellin is the subunit protein which polymerizes to form the filaments of bacterial flagella.</text>
</comment>
<dbReference type="InterPro" id="IPR042187">
    <property type="entry name" value="Flagellin_C_sub2"/>
</dbReference>
<organism evidence="7 8">
    <name type="scientific">endosymbiont of Escarpia spicata</name>
    <dbReference type="NCBI Taxonomy" id="2200908"/>
    <lineage>
        <taxon>Bacteria</taxon>
        <taxon>Pseudomonadati</taxon>
        <taxon>Pseudomonadota</taxon>
        <taxon>Gammaproteobacteria</taxon>
        <taxon>sulfur-oxidizing symbionts</taxon>
    </lineage>
</organism>
<feature type="domain" description="Flagellin C-terminal" evidence="6">
    <location>
        <begin position="415"/>
        <end position="500"/>
    </location>
</feature>
<dbReference type="SUPFAM" id="SSF64518">
    <property type="entry name" value="Phase 1 flagellin"/>
    <property type="match status" value="1"/>
</dbReference>
<proteinExistence type="inferred from homology"/>
<sequence>MAMVINTNVSYLNSQRNLTSTQNSLSTSMERLSSGLRINSAKDDAAGLGITDRMTTQIRGLNQAMRNANDAISISQTAEGAMQESTNILQRMRELAVQSANDSNSASDRTNLQKEVAQLSQELNRISSTTTFNGKNILDGTFTAAKFHVGANADQTISVSIGNTSATTMGAYKADGTATEDHIGGALTAVADGTGGNNVAADAAFAVTGSLGTSTLSTALDTTAAKIASQINGVQDSTGVKATANNSVELQATSTGTISFTLSSQDDSQAAVGSAVSISALVTSSTDLASLRDAINAENASTGISATLNAAGDGISLSNATGHDIVVADATNNDGADTASAVTVGGVALADSDLTGAGGVTDSIVVGGKVEMSSSKSFQVSTTGTDIMVAAATSGTLSSIADIDIGSQTGANSALDVIDQALSFISDQRADLGAVQNRLSSTISNLSNISENVSAARSRVQDADFAAETANMTRTQILQQAGVAMLSQANSQPQMVLSLLQ</sequence>
<dbReference type="Gene3D" id="1.20.1330.10">
    <property type="entry name" value="f41 fragment of flagellin, N-terminal domain"/>
    <property type="match status" value="1"/>
</dbReference>
<evidence type="ECO:0000259" key="6">
    <source>
        <dbReference type="Pfam" id="PF00700"/>
    </source>
</evidence>
<dbReference type="Pfam" id="PF00700">
    <property type="entry name" value="Flagellin_C"/>
    <property type="match status" value="1"/>
</dbReference>
<keyword evidence="7" id="KW-0969">Cilium</keyword>
<evidence type="ECO:0000259" key="5">
    <source>
        <dbReference type="Pfam" id="PF00669"/>
    </source>
</evidence>
<dbReference type="Gene3D" id="2.170.280.10">
    <property type="entry name" value="f41 fragment of flagellin, middle domain"/>
    <property type="match status" value="1"/>
</dbReference>
<dbReference type="GO" id="GO:0005576">
    <property type="term" value="C:extracellular region"/>
    <property type="evidence" value="ECO:0007669"/>
    <property type="project" value="UniProtKB-SubCell"/>
</dbReference>
<feature type="domain" description="Flagellin N-terminal" evidence="5">
    <location>
        <begin position="5"/>
        <end position="143"/>
    </location>
</feature>
<dbReference type="InterPro" id="IPR046358">
    <property type="entry name" value="Flagellin_C"/>
</dbReference>
<evidence type="ECO:0000256" key="2">
    <source>
        <dbReference type="ARBA" id="ARBA00022525"/>
    </source>
</evidence>
<dbReference type="PRINTS" id="PR00207">
    <property type="entry name" value="FLAGELLIN"/>
</dbReference>
<dbReference type="GO" id="GO:0005198">
    <property type="term" value="F:structural molecule activity"/>
    <property type="evidence" value="ECO:0007669"/>
    <property type="project" value="UniProtKB-UniRule"/>
</dbReference>
<keyword evidence="8" id="KW-1185">Reference proteome</keyword>
<gene>
    <name evidence="7" type="ORF">DIZ78_11890</name>
</gene>
<comment type="subcellular location">
    <subcellularLocation>
        <location evidence="4">Secreted</location>
    </subcellularLocation>
    <subcellularLocation>
        <location evidence="4">Bacterial flagellum</location>
    </subcellularLocation>
</comment>
<protein>
    <recommendedName>
        <fullName evidence="4">Flagellin</fullName>
    </recommendedName>
</protein>
<dbReference type="Gene3D" id="6.10.280.190">
    <property type="match status" value="1"/>
</dbReference>
<keyword evidence="7" id="KW-0966">Cell projection</keyword>
<dbReference type="Proteomes" id="UP000254771">
    <property type="component" value="Unassembled WGS sequence"/>
</dbReference>
<dbReference type="Gene3D" id="2.30.220.10">
    <property type="entry name" value="f41 fragment of flagellin, C-terminal domain"/>
    <property type="match status" value="1"/>
</dbReference>
<dbReference type="EMBL" id="QFXE01000014">
    <property type="protein sequence ID" value="RDH85109.1"/>
    <property type="molecule type" value="Genomic_DNA"/>
</dbReference>
<evidence type="ECO:0000256" key="4">
    <source>
        <dbReference type="RuleBase" id="RU362073"/>
    </source>
</evidence>
<evidence type="ECO:0000313" key="7">
    <source>
        <dbReference type="EMBL" id="RDH85109.1"/>
    </source>
</evidence>
<keyword evidence="2 4" id="KW-0964">Secreted</keyword>
<comment type="similarity">
    <text evidence="1 4">Belongs to the bacterial flagellin family.</text>
</comment>
<evidence type="ECO:0000256" key="3">
    <source>
        <dbReference type="ARBA" id="ARBA00023143"/>
    </source>
</evidence>
<evidence type="ECO:0000256" key="1">
    <source>
        <dbReference type="ARBA" id="ARBA00005709"/>
    </source>
</evidence>
<dbReference type="AlphaFoldDB" id="A0A370DJM8"/>
<name>A0A370DJM8_9GAMM</name>
<keyword evidence="3 4" id="KW-0975">Bacterial flagellum</keyword>
<evidence type="ECO:0000313" key="8">
    <source>
        <dbReference type="Proteomes" id="UP000254771"/>
    </source>
</evidence>
<comment type="caution">
    <text evidence="7">The sequence shown here is derived from an EMBL/GenBank/DDBJ whole genome shotgun (WGS) entry which is preliminary data.</text>
</comment>
<dbReference type="Gene3D" id="6.10.10.10">
    <property type="entry name" value="Flagellar export chaperone, C-terminal domain"/>
    <property type="match status" value="1"/>
</dbReference>
<dbReference type="Pfam" id="PF00669">
    <property type="entry name" value="Flagellin_N"/>
    <property type="match status" value="1"/>
</dbReference>
<dbReference type="InterPro" id="IPR001029">
    <property type="entry name" value="Flagellin_N"/>
</dbReference>